<keyword evidence="7" id="KW-0961">Cell wall biogenesis/degradation</keyword>
<dbReference type="GO" id="GO:0016787">
    <property type="term" value="F:hydrolase activity"/>
    <property type="evidence" value="ECO:0007669"/>
    <property type="project" value="UniProtKB-KW"/>
</dbReference>
<dbReference type="SUPFAM" id="SSF47090">
    <property type="entry name" value="PGBD-like"/>
    <property type="match status" value="1"/>
</dbReference>
<dbReference type="InterPro" id="IPR002477">
    <property type="entry name" value="Peptidoglycan-bd-like"/>
</dbReference>
<keyword evidence="3" id="KW-0309">Germination</keyword>
<dbReference type="GO" id="GO:0009847">
    <property type="term" value="P:spore germination"/>
    <property type="evidence" value="ECO:0007669"/>
    <property type="project" value="UniProtKB-UniRule"/>
</dbReference>
<feature type="region of interest" description="Disordered" evidence="9">
    <location>
        <begin position="101"/>
        <end position="154"/>
    </location>
</feature>
<dbReference type="InterPro" id="IPR014224">
    <property type="entry name" value="Spore_cortex_SleB"/>
</dbReference>
<evidence type="ECO:0000256" key="2">
    <source>
        <dbReference type="ARBA" id="ARBA00018364"/>
    </source>
</evidence>
<dbReference type="Gene3D" id="1.10.101.10">
    <property type="entry name" value="PGBD-like superfamily/PGBD"/>
    <property type="match status" value="1"/>
</dbReference>
<keyword evidence="5" id="KW-0378">Hydrolase</keyword>
<dbReference type="NCBIfam" id="TIGR02869">
    <property type="entry name" value="spore_SleB"/>
    <property type="match status" value="1"/>
</dbReference>
<feature type="domain" description="Peptidoglycan binding-like" evidence="10">
    <location>
        <begin position="42"/>
        <end position="98"/>
    </location>
</feature>
<dbReference type="OrthoDB" id="9785345at2"/>
<comment type="similarity">
    <text evidence="1">Belongs to the SleB family.</text>
</comment>
<dbReference type="InterPro" id="IPR036365">
    <property type="entry name" value="PGBD-like_sf"/>
</dbReference>
<dbReference type="InterPro" id="IPR011105">
    <property type="entry name" value="Cell_wall_hydrolase_SleB"/>
</dbReference>
<proteinExistence type="inferred from homology"/>
<evidence type="ECO:0000256" key="4">
    <source>
        <dbReference type="ARBA" id="ARBA00022729"/>
    </source>
</evidence>
<keyword evidence="13" id="KW-1185">Reference proteome</keyword>
<dbReference type="FunFam" id="1.10.10.2520:FF:000001">
    <property type="entry name" value="Spore cortex-lytic enzyme"/>
    <property type="match status" value="1"/>
</dbReference>
<evidence type="ECO:0000313" key="12">
    <source>
        <dbReference type="EMBL" id="RKN86461.1"/>
    </source>
</evidence>
<dbReference type="InterPro" id="IPR036366">
    <property type="entry name" value="PGBDSf"/>
</dbReference>
<comment type="caution">
    <text evidence="12">The sequence shown here is derived from an EMBL/GenBank/DDBJ whole genome shotgun (WGS) entry which is preliminary data.</text>
</comment>
<feature type="compositionally biased region" description="Low complexity" evidence="9">
    <location>
        <begin position="127"/>
        <end position="136"/>
    </location>
</feature>
<accession>A0A3B0CNM5</accession>
<evidence type="ECO:0000313" key="13">
    <source>
        <dbReference type="Proteomes" id="UP000282311"/>
    </source>
</evidence>
<dbReference type="Gene3D" id="1.10.10.2520">
    <property type="entry name" value="Cell wall hydrolase SleB, domain 1"/>
    <property type="match status" value="1"/>
</dbReference>
<evidence type="ECO:0000256" key="1">
    <source>
        <dbReference type="ARBA" id="ARBA00007010"/>
    </source>
</evidence>
<reference evidence="12 13" key="1">
    <citation type="journal article" date="2007" name="Int. J. Syst. Evol. Microbiol.">
        <title>Paenibacillus ginsengarvi sp. nov., isolated from soil from ginseng cultivation.</title>
        <authorList>
            <person name="Yoon M.H."/>
            <person name="Ten L.N."/>
            <person name="Im W.T."/>
        </authorList>
    </citation>
    <scope>NUCLEOTIDE SEQUENCE [LARGE SCALE GENOMIC DNA]</scope>
    <source>
        <strain evidence="12 13">KCTC 13059</strain>
    </source>
</reference>
<dbReference type="EMBL" id="RBAH01000001">
    <property type="protein sequence ID" value="RKN86461.1"/>
    <property type="molecule type" value="Genomic_DNA"/>
</dbReference>
<dbReference type="Gene3D" id="6.20.240.60">
    <property type="match status" value="1"/>
</dbReference>
<organism evidence="12 13">
    <name type="scientific">Paenibacillus ginsengarvi</name>
    <dbReference type="NCBI Taxonomy" id="400777"/>
    <lineage>
        <taxon>Bacteria</taxon>
        <taxon>Bacillati</taxon>
        <taxon>Bacillota</taxon>
        <taxon>Bacilli</taxon>
        <taxon>Bacillales</taxon>
        <taxon>Paenibacillaceae</taxon>
        <taxon>Paenibacillus</taxon>
    </lineage>
</organism>
<evidence type="ECO:0000256" key="9">
    <source>
        <dbReference type="SAM" id="MobiDB-lite"/>
    </source>
</evidence>
<evidence type="ECO:0000259" key="11">
    <source>
        <dbReference type="Pfam" id="PF07486"/>
    </source>
</evidence>
<dbReference type="Pfam" id="PF07486">
    <property type="entry name" value="Hydrolase_2"/>
    <property type="match status" value="1"/>
</dbReference>
<feature type="compositionally biased region" description="Basic and acidic residues" evidence="9">
    <location>
        <begin position="101"/>
        <end position="116"/>
    </location>
</feature>
<dbReference type="RefSeq" id="WP_120745167.1">
    <property type="nucleotide sequence ID" value="NZ_RBAH01000001.1"/>
</dbReference>
<feature type="domain" description="Cell wall hydrolase SleB" evidence="11">
    <location>
        <begin position="177"/>
        <end position="275"/>
    </location>
</feature>
<evidence type="ECO:0000256" key="3">
    <source>
        <dbReference type="ARBA" id="ARBA00022544"/>
    </source>
</evidence>
<evidence type="ECO:0000256" key="8">
    <source>
        <dbReference type="NCBIfam" id="TIGR02869"/>
    </source>
</evidence>
<dbReference type="GO" id="GO:0071555">
    <property type="term" value="P:cell wall organization"/>
    <property type="evidence" value="ECO:0007669"/>
    <property type="project" value="UniProtKB-KW"/>
</dbReference>
<protein>
    <recommendedName>
        <fullName evidence="2 8">Spore cortex-lytic enzyme</fullName>
    </recommendedName>
</protein>
<evidence type="ECO:0000256" key="5">
    <source>
        <dbReference type="ARBA" id="ARBA00022801"/>
    </source>
</evidence>
<dbReference type="Pfam" id="PF01471">
    <property type="entry name" value="PG_binding_1"/>
    <property type="match status" value="1"/>
</dbReference>
<dbReference type="FunFam" id="6.20.240.60:FF:000001">
    <property type="entry name" value="Spore cortex-lytic enzyme"/>
    <property type="match status" value="1"/>
</dbReference>
<keyword evidence="4" id="KW-0732">Signal</keyword>
<dbReference type="Proteomes" id="UP000282311">
    <property type="component" value="Unassembled WGS sequence"/>
</dbReference>
<dbReference type="InterPro" id="IPR042047">
    <property type="entry name" value="SleB_dom1"/>
</dbReference>
<dbReference type="GO" id="GO:0030435">
    <property type="term" value="P:sporulation resulting in formation of a cellular spore"/>
    <property type="evidence" value="ECO:0007669"/>
    <property type="project" value="UniProtKB-KW"/>
</dbReference>
<keyword evidence="6" id="KW-0749">Sporulation</keyword>
<gene>
    <name evidence="12" type="primary">sleB</name>
    <name evidence="12" type="ORF">D7M11_00370</name>
</gene>
<evidence type="ECO:0000256" key="6">
    <source>
        <dbReference type="ARBA" id="ARBA00022969"/>
    </source>
</evidence>
<evidence type="ECO:0000256" key="7">
    <source>
        <dbReference type="ARBA" id="ARBA00023316"/>
    </source>
</evidence>
<name>A0A3B0CNM5_9BACL</name>
<sequence>MNKRLIVITICTVMFLLAAIQLKHRWSSEQTFGESEIRYGTQGGDVYELQGRLKLLGFYKGDVDGDFGYETLQSLKTFQQQFGMKVDGIAGGKTKVKLWEATKEWSPDRTPRKGAESEAPAPPAGSPAPGSNEAAGQENAPAKEASGNELYSGSNNLGLSDQDMKLMANAVFGESRGEPYVGQIAVAAVILNRVKSASFPNTVSGVIFQPGAFTAVADGQIWLTPNDVASKAVKDALNGYDPTGGCTYYFNPETATSAWIWSRPQVKQIGKHIFCK</sequence>
<evidence type="ECO:0000259" key="10">
    <source>
        <dbReference type="Pfam" id="PF01471"/>
    </source>
</evidence>
<dbReference type="AlphaFoldDB" id="A0A3B0CNM5"/>